<dbReference type="FunFam" id="1.25.40.10:FF:000146">
    <property type="entry name" value="Clathrin-coated vesiclec protein (Bud7)"/>
    <property type="match status" value="1"/>
</dbReference>
<proteinExistence type="predicted"/>
<dbReference type="Pfam" id="PF09295">
    <property type="entry name" value="ChAPs"/>
    <property type="match status" value="1"/>
</dbReference>
<dbReference type="EMBL" id="DS027056">
    <property type="protein sequence ID" value="EAW09849.1"/>
    <property type="molecule type" value="Genomic_DNA"/>
</dbReference>
<reference evidence="2 3" key="1">
    <citation type="journal article" date="2008" name="PLoS Genet.">
        <title>Genomic islands in the pathogenic filamentous fungus Aspergillus fumigatus.</title>
        <authorList>
            <person name="Fedorova N.D."/>
            <person name="Khaldi N."/>
            <person name="Joardar V.S."/>
            <person name="Maiti R."/>
            <person name="Amedeo P."/>
            <person name="Anderson M.J."/>
            <person name="Crabtree J."/>
            <person name="Silva J.C."/>
            <person name="Badger J.H."/>
            <person name="Albarraq A."/>
            <person name="Angiuoli S."/>
            <person name="Bussey H."/>
            <person name="Bowyer P."/>
            <person name="Cotty P.J."/>
            <person name="Dyer P.S."/>
            <person name="Egan A."/>
            <person name="Galens K."/>
            <person name="Fraser-Liggett C.M."/>
            <person name="Haas B.J."/>
            <person name="Inman J.M."/>
            <person name="Kent R."/>
            <person name="Lemieux S."/>
            <person name="Malavazi I."/>
            <person name="Orvis J."/>
            <person name="Roemer T."/>
            <person name="Ronning C.M."/>
            <person name="Sundaram J.P."/>
            <person name="Sutton G."/>
            <person name="Turner G."/>
            <person name="Venter J.C."/>
            <person name="White O.R."/>
            <person name="Whitty B.R."/>
            <person name="Youngman P."/>
            <person name="Wolfe K.H."/>
            <person name="Goldman G.H."/>
            <person name="Wortman J.R."/>
            <person name="Jiang B."/>
            <person name="Denning D.W."/>
            <person name="Nierman W.C."/>
        </authorList>
    </citation>
    <scope>NUCLEOTIDE SEQUENCE [LARGE SCALE GENOMIC DNA]</scope>
    <source>
        <strain evidence="3">ATCC 1007 / CBS 513.65 / DSM 816 / NCTC 3887 / NRRL 1</strain>
    </source>
</reference>
<dbReference type="GO" id="GO:0034044">
    <property type="term" value="C:exomer complex"/>
    <property type="evidence" value="ECO:0007669"/>
    <property type="project" value="EnsemblFungi"/>
</dbReference>
<dbReference type="PANTHER" id="PTHR31975">
    <property type="entry name" value="BUD SITE SELECTION PROTEIN 7-RELATED"/>
    <property type="match status" value="1"/>
</dbReference>
<evidence type="ECO:0000313" key="3">
    <source>
        <dbReference type="Proteomes" id="UP000006701"/>
    </source>
</evidence>
<keyword evidence="3" id="KW-1185">Reference proteome</keyword>
<name>A1CL25_ASPCL</name>
<dbReference type="SUPFAM" id="SSF48452">
    <property type="entry name" value="TPR-like"/>
    <property type="match status" value="1"/>
</dbReference>
<sequence length="704" mass="79717">MVAPAVPEIFEEEDIYAAVDARTESLQNLRELGPPDLVYLVKKSKTNATHQTGVYHHVTGIDASSSASLAAYVNTLTFSPLDKTHKVVSGIYCCYNAFSHLDMRVEVKIPGSLESYCIDERGDKRVATDALWLETFLCGVLRAYSYADDGSGDAIRKIVGVRRFNPVTNTEMEHKFLEAAERLFFLGRQLSSDPETQVPNTVSNHLTSGLLKYIQTTGRYTSGVNLFEKLRTRDVEVSSLLARVLLMADEEVQAVRLMYDALQDVPMDYSLLDCQAAFCMDKGEGELALECAKRAVTAAPSEFSTWARLAEVYVSLEQWDLALLTLNSCPMFTYQDKDTPRMPQPSRIMLPILAESILDEIDEGQPKQGDPHDYVHPSLRKLHAAAYQGTFLKAYNLLTKIASAIGWDQLLKIRSEVFVMEEEYRVERQHPAPKAGRTSSVDEALSKETNGNGEHEDGSGSDEETSTVEKATNGDDDSHEQVESSIEKPEQSMASEVVKSGNDDVSIRFLTLFFPRVAIADNFQPDPSHTSYAQFRNKRLCERWLDNLFMVLYEDLRIYTIWRTEMAQFRQQAIEYKKSATEWEILGELAERLHHFDEAIEAYQHCLSIRFSPKAMRGVLKMYEKRHDTRGMLGALIRLIAWQYRWYSEFSPQLLYLIRKLIEDEGAVKVRSIVQATNLPQPVLDLTHQYCQLCATFRSSGSDG</sequence>
<dbReference type="GO" id="GO:0006874">
    <property type="term" value="P:intracellular calcium ion homeostasis"/>
    <property type="evidence" value="ECO:0007669"/>
    <property type="project" value="EnsemblFungi"/>
</dbReference>
<dbReference type="RefSeq" id="XP_001271275.1">
    <property type="nucleotide sequence ID" value="XM_001271274.1"/>
</dbReference>
<evidence type="ECO:0000313" key="2">
    <source>
        <dbReference type="EMBL" id="EAW09849.1"/>
    </source>
</evidence>
<dbReference type="InterPro" id="IPR011990">
    <property type="entry name" value="TPR-like_helical_dom_sf"/>
</dbReference>
<dbReference type="GO" id="GO:0006896">
    <property type="term" value="P:Golgi to vacuole transport"/>
    <property type="evidence" value="ECO:0007669"/>
    <property type="project" value="EnsemblFungi"/>
</dbReference>
<dbReference type="InterPro" id="IPR015374">
    <property type="entry name" value="ChAPs"/>
</dbReference>
<feature type="compositionally biased region" description="Basic and acidic residues" evidence="1">
    <location>
        <begin position="479"/>
        <end position="490"/>
    </location>
</feature>
<dbReference type="Gene3D" id="1.25.40.10">
    <property type="entry name" value="Tetratricopeptide repeat domain"/>
    <property type="match status" value="2"/>
</dbReference>
<dbReference type="OrthoDB" id="434695at2759"/>
<dbReference type="KEGG" id="act:ACLA_040650"/>
<gene>
    <name evidence="2" type="ORF">ACLA_040650</name>
</gene>
<protein>
    <submittedName>
        <fullName evidence="2">Clathrin-coated vesiclec protein (Bud7), putative</fullName>
    </submittedName>
</protein>
<dbReference type="GO" id="GO:0043001">
    <property type="term" value="P:Golgi to plasma membrane protein transport"/>
    <property type="evidence" value="ECO:0007669"/>
    <property type="project" value="EnsemblFungi"/>
</dbReference>
<dbReference type="HOGENOM" id="CLU_019711_0_0_1"/>
<dbReference type="eggNOG" id="ENOG502QSKI">
    <property type="taxonomic scope" value="Eukaryota"/>
</dbReference>
<dbReference type="AlphaFoldDB" id="A1CL25"/>
<dbReference type="FunFam" id="1.25.40.10:FF:000149">
    <property type="entry name" value="Clathrin-coated vesiclec protein (Bud7)"/>
    <property type="match status" value="1"/>
</dbReference>
<dbReference type="STRING" id="344612.A1CL25"/>
<dbReference type="GeneID" id="4703483"/>
<accession>A1CL25</accession>
<dbReference type="VEuPathDB" id="FungiDB:ACLA_040650"/>
<dbReference type="OMA" id="IEAYQHC"/>
<organism evidence="2 3">
    <name type="scientific">Aspergillus clavatus (strain ATCC 1007 / CBS 513.65 / DSM 816 / NCTC 3887 / NRRL 1 / QM 1276 / 107)</name>
    <dbReference type="NCBI Taxonomy" id="344612"/>
    <lineage>
        <taxon>Eukaryota</taxon>
        <taxon>Fungi</taxon>
        <taxon>Dikarya</taxon>
        <taxon>Ascomycota</taxon>
        <taxon>Pezizomycotina</taxon>
        <taxon>Eurotiomycetes</taxon>
        <taxon>Eurotiomycetidae</taxon>
        <taxon>Eurotiales</taxon>
        <taxon>Aspergillaceae</taxon>
        <taxon>Aspergillus</taxon>
        <taxon>Aspergillus subgen. Fumigati</taxon>
    </lineage>
</organism>
<dbReference type="Proteomes" id="UP000006701">
    <property type="component" value="Unassembled WGS sequence"/>
</dbReference>
<dbReference type="PANTHER" id="PTHR31975:SF1">
    <property type="entry name" value="BUD SITE SELECTION PROTEIN 7-RELATED"/>
    <property type="match status" value="1"/>
</dbReference>
<feature type="region of interest" description="Disordered" evidence="1">
    <location>
        <begin position="424"/>
        <end position="497"/>
    </location>
</feature>
<evidence type="ECO:0000256" key="1">
    <source>
        <dbReference type="SAM" id="MobiDB-lite"/>
    </source>
</evidence>